<keyword evidence="2" id="KW-0472">Membrane</keyword>
<feature type="transmembrane region" description="Helical" evidence="2">
    <location>
        <begin position="642"/>
        <end position="663"/>
    </location>
</feature>
<dbReference type="Pfam" id="PF26255">
    <property type="entry name" value="Viral_env_HRPV"/>
    <property type="match status" value="1"/>
</dbReference>
<feature type="domain" description="Envelope protein N-terminal" evidence="3">
    <location>
        <begin position="94"/>
        <end position="204"/>
    </location>
</feature>
<dbReference type="PROSITE" id="PS51318">
    <property type="entry name" value="TAT"/>
    <property type="match status" value="1"/>
</dbReference>
<proteinExistence type="predicted"/>
<sequence>MAADDSDSGAHSPRLDCDVCRRDVLRGIGAAGATAALAGTASARNRTGNYSVPESEYLAATQQFGYGMGTLAYFSGKAINGIASLAPWGDESSFKEKYEYQQRLEIYRRAYDFEQMEKRALTGVENQANLYSRVAMEDGLLELFNQAEQGASRTDATAAAKQVVSEEWDKILQQMLTHLEQNVLAVRDWYSHLNGLPTDISTDDGSVGYSMIPECPFSGDIEQSEVWREETYTYDTYEQTGREIAGFGISDYENVMPNGFFGALLPGDLTSPSTNGSSGSRSWESNQDAPFWSDEVWPRIQDGFQYPDDQGTYNQPPEADVHVSGTGTGPQPVYMGLRFYPPNPSHFDVNEDMVEDVSDKPNAHVLVMTRYLNVLDTIDSERQNSLDAVDAWANSNYIEMRDNPDQWDRADMVGPAALQDSAANASNPAEAALQLRGMGIPVNNETDVLLEFPEQTDLDGNPIQAPGYLGATNPPADGFPVGEVIDPEQQEGGIFFAHWANDVSTQDSPDSDGTTGNTTDGNTTDGNTTDGNTTDGNTTDGNTTNTSDGGLDGEQADDTGTYSELVQPFKIVTTADGSDTLTMNARDVSTPDYDWQQVVENLEDLNAAQEDARNQTITVINEGGGGGPLLPDFDFGGGGSPLAGLAIIGGVIVAAGAAVSNLLPGN</sequence>
<keyword evidence="2" id="KW-0812">Transmembrane</keyword>
<gene>
    <name evidence="4" type="ORF">SAMN06269185_1493</name>
</gene>
<dbReference type="EMBL" id="OBEJ01000002">
    <property type="protein sequence ID" value="SNZ12095.1"/>
    <property type="molecule type" value="Genomic_DNA"/>
</dbReference>
<evidence type="ECO:0000313" key="5">
    <source>
        <dbReference type="Proteomes" id="UP000219453"/>
    </source>
</evidence>
<keyword evidence="5" id="KW-1185">Reference proteome</keyword>
<organism evidence="4 5">
    <name type="scientific">Natronoarchaeum philippinense</name>
    <dbReference type="NCBI Taxonomy" id="558529"/>
    <lineage>
        <taxon>Archaea</taxon>
        <taxon>Methanobacteriati</taxon>
        <taxon>Methanobacteriota</taxon>
        <taxon>Stenosarchaea group</taxon>
        <taxon>Halobacteria</taxon>
        <taxon>Halobacteriales</taxon>
        <taxon>Natronoarchaeaceae</taxon>
    </lineage>
</organism>
<evidence type="ECO:0000313" key="4">
    <source>
        <dbReference type="EMBL" id="SNZ12095.1"/>
    </source>
</evidence>
<dbReference type="RefSeq" id="WP_097008471.1">
    <property type="nucleotide sequence ID" value="NZ_OBEJ01000002.1"/>
</dbReference>
<reference evidence="4 5" key="1">
    <citation type="submission" date="2017-09" db="EMBL/GenBank/DDBJ databases">
        <authorList>
            <person name="Ehlers B."/>
            <person name="Leendertz F.H."/>
        </authorList>
    </citation>
    <scope>NUCLEOTIDE SEQUENCE [LARGE SCALE GENOMIC DNA]</scope>
    <source>
        <strain evidence="4 5">DSM 27208</strain>
    </source>
</reference>
<dbReference type="AlphaFoldDB" id="A0A285NRI9"/>
<dbReference type="InterPro" id="IPR006311">
    <property type="entry name" value="TAT_signal"/>
</dbReference>
<evidence type="ECO:0000259" key="3">
    <source>
        <dbReference type="Pfam" id="PF26255"/>
    </source>
</evidence>
<evidence type="ECO:0000256" key="1">
    <source>
        <dbReference type="SAM" id="MobiDB-lite"/>
    </source>
</evidence>
<keyword evidence="2" id="KW-1133">Transmembrane helix</keyword>
<accession>A0A285NRI9</accession>
<evidence type="ECO:0000256" key="2">
    <source>
        <dbReference type="SAM" id="Phobius"/>
    </source>
</evidence>
<dbReference type="Proteomes" id="UP000219453">
    <property type="component" value="Unassembled WGS sequence"/>
</dbReference>
<name>A0A285NRI9_NATPI</name>
<feature type="region of interest" description="Disordered" evidence="1">
    <location>
        <begin position="503"/>
        <end position="559"/>
    </location>
</feature>
<feature type="compositionally biased region" description="Low complexity" evidence="1">
    <location>
        <begin position="511"/>
        <end position="549"/>
    </location>
</feature>
<dbReference type="InterPro" id="IPR058677">
    <property type="entry name" value="ORF4_N"/>
</dbReference>
<protein>
    <recommendedName>
        <fullName evidence="3">Envelope protein N-terminal domain-containing protein</fullName>
    </recommendedName>
</protein>